<dbReference type="RefSeq" id="WP_092338415.1">
    <property type="nucleotide sequence ID" value="NZ_FNIB01000001.1"/>
</dbReference>
<keyword evidence="8" id="KW-1185">Reference proteome</keyword>
<evidence type="ECO:0000313" key="5">
    <source>
        <dbReference type="EMBL" id="SDM53340.1"/>
    </source>
</evidence>
<dbReference type="InterPro" id="IPR001604">
    <property type="entry name" value="Endo_G_ENPP1-like_dom"/>
</dbReference>
<feature type="domain" description="ENPP1-3/EXOG-like endonuclease/phosphodiesterase" evidence="3">
    <location>
        <begin position="36"/>
        <end position="262"/>
    </location>
</feature>
<dbReference type="Proteomes" id="UP000199639">
    <property type="component" value="Unassembled WGS sequence"/>
</dbReference>
<dbReference type="InterPro" id="IPR020821">
    <property type="entry name" value="ENPP1-3/EXOG-like_nuc-like"/>
</dbReference>
<evidence type="ECO:0000259" key="3">
    <source>
        <dbReference type="SMART" id="SM00477"/>
    </source>
</evidence>
<dbReference type="PANTHER" id="PTHR13966:SF5">
    <property type="entry name" value="ENDONUCLEASE G, MITOCHONDRIAL"/>
    <property type="match status" value="1"/>
</dbReference>
<name>A0A4R8V5V7_9MICO</name>
<evidence type="ECO:0000313" key="7">
    <source>
        <dbReference type="Proteomes" id="UP000199639"/>
    </source>
</evidence>
<evidence type="ECO:0000313" key="8">
    <source>
        <dbReference type="Proteomes" id="UP000298252"/>
    </source>
</evidence>
<dbReference type="SMART" id="SM00892">
    <property type="entry name" value="Endonuclease_NS"/>
    <property type="match status" value="1"/>
</dbReference>
<evidence type="ECO:0000313" key="6">
    <source>
        <dbReference type="EMBL" id="TFB77658.1"/>
    </source>
</evidence>
<feature type="binding site" evidence="2">
    <location>
        <position position="133"/>
    </location>
    <ligand>
        <name>Mg(2+)</name>
        <dbReference type="ChEBI" id="CHEBI:18420"/>
        <note>catalytic</note>
    </ligand>
</feature>
<dbReference type="SUPFAM" id="SSF54060">
    <property type="entry name" value="His-Me finger endonucleases"/>
    <property type="match status" value="1"/>
</dbReference>
<feature type="domain" description="DNA/RNA non-specific endonuclease/pyrophosphatase/phosphodiesterase" evidence="4">
    <location>
        <begin position="35"/>
        <end position="262"/>
    </location>
</feature>
<dbReference type="GO" id="GO:0046872">
    <property type="term" value="F:metal ion binding"/>
    <property type="evidence" value="ECO:0007669"/>
    <property type="project" value="UniProtKB-KW"/>
</dbReference>
<dbReference type="InterPro" id="IPR044929">
    <property type="entry name" value="DNA/RNA_non-sp_Endonuclease_sf"/>
</dbReference>
<dbReference type="AlphaFoldDB" id="A0A4R8V5V7"/>
<dbReference type="SMART" id="SM00477">
    <property type="entry name" value="NUC"/>
    <property type="match status" value="1"/>
</dbReference>
<evidence type="ECO:0000259" key="4">
    <source>
        <dbReference type="SMART" id="SM00892"/>
    </source>
</evidence>
<evidence type="ECO:0000256" key="2">
    <source>
        <dbReference type="PIRSR" id="PIRSR640255-2"/>
    </source>
</evidence>
<reference evidence="6 8" key="2">
    <citation type="submission" date="2019-03" db="EMBL/GenBank/DDBJ databases">
        <title>Genomics of glacier-inhabiting Cryobacterium strains.</title>
        <authorList>
            <person name="Liu Q."/>
            <person name="Xin Y.-H."/>
        </authorList>
    </citation>
    <scope>NUCLEOTIDE SEQUENCE [LARGE SCALE GENOMIC DNA]</scope>
    <source>
        <strain evidence="6 8">Hh8</strain>
    </source>
</reference>
<dbReference type="EMBL" id="SOFD01000024">
    <property type="protein sequence ID" value="TFB77658.1"/>
    <property type="molecule type" value="Genomic_DNA"/>
</dbReference>
<feature type="active site" description="Proton acceptor" evidence="1">
    <location>
        <position position="97"/>
    </location>
</feature>
<dbReference type="Pfam" id="PF01223">
    <property type="entry name" value="Endonuclease_NS"/>
    <property type="match status" value="1"/>
</dbReference>
<dbReference type="GO" id="GO:0016787">
    <property type="term" value="F:hydrolase activity"/>
    <property type="evidence" value="ECO:0007669"/>
    <property type="project" value="InterPro"/>
</dbReference>
<dbReference type="GO" id="GO:0003676">
    <property type="term" value="F:nucleic acid binding"/>
    <property type="evidence" value="ECO:0007669"/>
    <property type="project" value="InterPro"/>
</dbReference>
<dbReference type="GO" id="GO:0004519">
    <property type="term" value="F:endonuclease activity"/>
    <property type="evidence" value="ECO:0007669"/>
    <property type="project" value="UniProtKB-KW"/>
</dbReference>
<proteinExistence type="predicted"/>
<dbReference type="Proteomes" id="UP000298252">
    <property type="component" value="Unassembled WGS sequence"/>
</dbReference>
<keyword evidence="5" id="KW-0378">Hydrolase</keyword>
<accession>A0A4R8V5V7</accession>
<evidence type="ECO:0000256" key="1">
    <source>
        <dbReference type="PIRSR" id="PIRSR640255-1"/>
    </source>
</evidence>
<dbReference type="Gene3D" id="3.40.570.10">
    <property type="entry name" value="Extracellular Endonuclease, subunit A"/>
    <property type="match status" value="1"/>
</dbReference>
<dbReference type="InterPro" id="IPR044925">
    <property type="entry name" value="His-Me_finger_sf"/>
</dbReference>
<keyword evidence="5" id="KW-0255">Endonuclease</keyword>
<sequence>MNAPLLYPAGYNADFLEIPLPLPVPPAGTLIRELLYTHFTVLLDPARRLAIAIGVNIDGDQLITVDRGDDWHLDSRVPVYEQAGEGVYARNDLDRGHLVRRQDPVWGDTTTARRANYDTFAYTNAAPQAGAFNQSKELRLGLEDHVLTYARTNSNRISVFTAPVLSTQDPIYRGVKIPQAFWKIAAWTTTTRDSTALHAAGFVLDQSPQLEDIDLDTDRAPALMYGNPPPLGPYRTYQVPIVDITDITDLTGLNLAALSDADVYAPAPAIREDIDRRTRWVELVDTAGIHL</sequence>
<dbReference type="EMBL" id="FNIB01000001">
    <property type="protein sequence ID" value="SDM53340.1"/>
    <property type="molecule type" value="Genomic_DNA"/>
</dbReference>
<reference evidence="5 7" key="1">
    <citation type="submission" date="2016-10" db="EMBL/GenBank/DDBJ databases">
        <authorList>
            <person name="Varghese N."/>
            <person name="Submissions S."/>
        </authorList>
    </citation>
    <scope>NUCLEOTIDE SEQUENCE [LARGE SCALE GENOMIC DNA]</scope>
    <source>
        <strain evidence="5 7">CGMCC 1.11215</strain>
    </source>
</reference>
<protein>
    <submittedName>
        <fullName evidence="6">DNA/RNA non-specific endonuclease</fullName>
    </submittedName>
    <submittedName>
        <fullName evidence="5">Endonuclease G</fullName>
    </submittedName>
</protein>
<gene>
    <name evidence="6" type="ORF">E3O21_08260</name>
    <name evidence="5" type="ORF">SAMN05216368_101243</name>
</gene>
<keyword evidence="2" id="KW-0479">Metal-binding</keyword>
<keyword evidence="5" id="KW-0540">Nuclease</keyword>
<dbReference type="InterPro" id="IPR040255">
    <property type="entry name" value="Non-specific_endonuclease"/>
</dbReference>
<dbReference type="PANTHER" id="PTHR13966">
    <property type="entry name" value="ENDONUCLEASE RELATED"/>
    <property type="match status" value="1"/>
</dbReference>
<organism evidence="5 7">
    <name type="scientific">Cryobacterium flavum</name>
    <dbReference type="NCBI Taxonomy" id="1424659"/>
    <lineage>
        <taxon>Bacteria</taxon>
        <taxon>Bacillati</taxon>
        <taxon>Actinomycetota</taxon>
        <taxon>Actinomycetes</taxon>
        <taxon>Micrococcales</taxon>
        <taxon>Microbacteriaceae</taxon>
        <taxon>Cryobacterium</taxon>
    </lineage>
</organism>
<dbReference type="STRING" id="1424659.SAMN05216368_101243"/>